<feature type="domain" description="Helitron helicase-like" evidence="4">
    <location>
        <begin position="557"/>
        <end position="735"/>
    </location>
</feature>
<name>A0A2S4WB99_9BASI</name>
<reference evidence="7" key="3">
    <citation type="journal article" date="2018" name="Mol. Plant Microbe Interact.">
        <title>Genome sequence resources for the wheat stripe rust pathogen (Puccinia striiformis f. sp. tritici) and the barley stripe rust pathogen (Puccinia striiformis f. sp. hordei).</title>
        <authorList>
            <person name="Xia C."/>
            <person name="Wang M."/>
            <person name="Yin C."/>
            <person name="Cornejo O.E."/>
            <person name="Hulbert S.H."/>
            <person name="Chen X."/>
        </authorList>
    </citation>
    <scope>NUCLEOTIDE SEQUENCE [LARGE SCALE GENOMIC DNA]</scope>
    <source>
        <strain evidence="7">93TX-2</strain>
    </source>
</reference>
<protein>
    <recommendedName>
        <fullName evidence="1">ATP-dependent DNA helicase</fullName>
        <ecNumber evidence="1">5.6.2.3</ecNumber>
    </recommendedName>
</protein>
<comment type="catalytic activity">
    <reaction evidence="1">
        <text>ATP + H2O = ADP + phosphate + H(+)</text>
        <dbReference type="Rhea" id="RHEA:13065"/>
        <dbReference type="ChEBI" id="CHEBI:15377"/>
        <dbReference type="ChEBI" id="CHEBI:15378"/>
        <dbReference type="ChEBI" id="CHEBI:30616"/>
        <dbReference type="ChEBI" id="CHEBI:43474"/>
        <dbReference type="ChEBI" id="CHEBI:456216"/>
        <dbReference type="EC" id="5.6.2.3"/>
    </reaction>
</comment>
<reference evidence="7" key="2">
    <citation type="journal article" date="2018" name="BMC Genomics">
        <title>Genomic insights into host adaptation between the wheat stripe rust pathogen (Puccinia striiformis f. sp. tritici) and the barley stripe rust pathogen (Puccinia striiformis f. sp. hordei).</title>
        <authorList>
            <person name="Xia C."/>
            <person name="Wang M."/>
            <person name="Yin C."/>
            <person name="Cornejo O.E."/>
            <person name="Hulbert S.H."/>
            <person name="Chen X."/>
        </authorList>
    </citation>
    <scope>NUCLEOTIDE SEQUENCE [LARGE SCALE GENOMIC DNA]</scope>
    <source>
        <strain evidence="7">93TX-2</strain>
    </source>
</reference>
<dbReference type="PANTHER" id="PTHR10492:SF57">
    <property type="entry name" value="ATP-DEPENDENT DNA HELICASE"/>
    <property type="match status" value="1"/>
</dbReference>
<dbReference type="GO" id="GO:0000723">
    <property type="term" value="P:telomere maintenance"/>
    <property type="evidence" value="ECO:0007669"/>
    <property type="project" value="InterPro"/>
</dbReference>
<proteinExistence type="inferred from homology"/>
<evidence type="ECO:0000256" key="2">
    <source>
        <dbReference type="SAM" id="MobiDB-lite"/>
    </source>
</evidence>
<keyword evidence="1" id="KW-0233">DNA recombination</keyword>
<keyword evidence="1" id="KW-0547">Nucleotide-binding</keyword>
<dbReference type="VEuPathDB" id="FungiDB:PSHT_05273"/>
<dbReference type="GO" id="GO:0043139">
    <property type="term" value="F:5'-3' DNA helicase activity"/>
    <property type="evidence" value="ECO:0007669"/>
    <property type="project" value="UniProtKB-EC"/>
</dbReference>
<dbReference type="SUPFAM" id="SSF52540">
    <property type="entry name" value="P-loop containing nucleoside triphosphate hydrolases"/>
    <property type="match status" value="2"/>
</dbReference>
<dbReference type="GO" id="GO:0006310">
    <property type="term" value="P:DNA recombination"/>
    <property type="evidence" value="ECO:0007669"/>
    <property type="project" value="UniProtKB-KW"/>
</dbReference>
<dbReference type="Pfam" id="PF21530">
    <property type="entry name" value="Pif1_2B_dom"/>
    <property type="match status" value="1"/>
</dbReference>
<dbReference type="InterPro" id="IPR010285">
    <property type="entry name" value="DNA_helicase_pif1-like_DEAD"/>
</dbReference>
<comment type="similarity">
    <text evidence="1">Belongs to the helicase family.</text>
</comment>
<keyword evidence="7" id="KW-1185">Reference proteome</keyword>
<keyword evidence="1" id="KW-0067">ATP-binding</keyword>
<dbReference type="InterPro" id="IPR049163">
    <property type="entry name" value="Pif1-like_2B_dom"/>
</dbReference>
<gene>
    <name evidence="6" type="ORF">PSHT_05273</name>
</gene>
<dbReference type="Pfam" id="PF05970">
    <property type="entry name" value="PIF1"/>
    <property type="match status" value="1"/>
</dbReference>
<keyword evidence="1" id="KW-0347">Helicase</keyword>
<comment type="cofactor">
    <cofactor evidence="1">
        <name>Mg(2+)</name>
        <dbReference type="ChEBI" id="CHEBI:18420"/>
    </cofactor>
</comment>
<dbReference type="VEuPathDB" id="FungiDB:PSTT_11101"/>
<sequence>MHHYMSLASFKGSSIIYTKGPDYAEHKKPSAGMSSIRSTSVFTKSYTAFLPLGLGIPCVSETNMADPRTSVSNITHTYGSCLPSHHPRTIPALDSIDCSNPSFPALILFTRSHCHPPRSKQFSLSFSCTDSFHDMARGHPPHRGRNTRIAPLRTVAQITRSYAAELAAQSQSPGTGQQRPSPQRLSSSLATARQRGSQSSARSPPPPPDPSQRRRSNANQDSTAAAQNAPQRRRPRRPPTWTILFNTNRPVATARVSNNEADILRRFPGEIPNYQGLMDDVCESCNSLHWRGERTVNDRNKIRASYSICCHKGKSILPIQYNEIEFPEVLKRRLVGTGSVSRKFQDQIRAYNNALSFASCGTTVDRTVQGQQGIYTFRVQGALFHDIGSVFPRSSAVPSFSQIYVVGGNDAAEAESRAAASRTSLDVTILLKLQRYITQNNPYSQFYRRAREVLAANPDAGFVLRHVQAPVGADQRVYNAPQTEEVGIVIDRDDPDNIPPRDIVLRKHDGGFERITDNFSGYLPLRYPIFFPNGEQGWVDGWQRNGSRDRAITQCEWYAAMIFDRNNRFSAILNGKNLFQELLVDLYICVERSRLDFYRFNQDKIRADCYKGILESFSDGVEVVGRRIILPSSFSGSPRNMKQLYQDAMALVRVFGRPSLFITMTANSYWPEVVAALKEHQIPSDRPDLVTRLFRLKLENMVEDVIKRDRLGEVAAWVYTIEFQKRGLPHAHFVVFLKPGSVPRTPEAIDCLVTAEIPDPEQNRVSTNCQACMLHGPCNPNSMCWKNGSCGKNFPKEFCESTSFRKFLSGVPAKGQRSNHQERATVFNNGHVVPHCKFMSLRFDCHLNIEVPYGISAVKYLFKYIAKGPDRSAMQMEEGDETRRFINGRYFPMSERWPPIQRLALHLENDNMVYFTDSEGLEQRMDSGTTGQTPLTEFFRLNAENAVGYGVRARSLLYQDFPKYFVWVRGSRFEGRKKPSSIIGRIYYASINEGERYYLRLLLLHVRGPTSYEHLRTVNGTIYPNNRLAAVALGLLLSDEHYRGSMAEAAIWMPGEAFCRMFCILLIHSPPADPQSLYDEFADPLSDDLLHRLRSDYRIPNPSDNMRRSLCLYLLQAKLLESGKSLSEVGLTPPTMEFWNVFQGDSWASERARATAADHYVTMSANLNQKQKVIFDLVAEMAKSSEVAQVFVDGPGGCGKTYLMNTISHYMTTMDIALVTVSSSGVVSLMLVGGSTAHSRFKIPLQLEANSMCSWDRRLPWVLLYHRPGSSSGMKSQCNTGMLSRRSTELRDLTQDDRPFGGKIIVFGGDFRQTLPVVRHGTIFDQQDACMISSALWSNVHKFSLTDNLRLASPDGTLSTENSQFYKWLLSIGNGTGQREFSEATHIKFGSVVVNPSEQAVSNMLITSVYPNIHLPSDNTTTEQSIDFFSSRLILAPLNQDVNHVNDVCTQRFPGQPSPPILLMPWKRYNGVEADDALSKEVLKTLVVPGLPRSSLKLKNGMPIMLLRNLDLKAGLSNGTRLLITGVQTDLLRCCILTGSCVGSVVGIPRIKLIHQADAAHSVSFSRYQFPVAPAFALTINKSQGQSLSKVAVYLPPCFQSRAALCRFVQGHLEQSFSQLKLEIWRTYRSQKNEKVFVKLRKCEPAPNLGRRAPVRYRVPAAGQPERRWLSNWKAETACTSLQIHDCDGGPGRLPTLFSWKGTADPPKFKLDQSINIKTIKLIDIM</sequence>
<comment type="caution">
    <text evidence="6">The sequence shown here is derived from an EMBL/GenBank/DDBJ whole genome shotgun (WGS) entry which is preliminary data.</text>
</comment>
<evidence type="ECO:0000313" key="7">
    <source>
        <dbReference type="Proteomes" id="UP000238274"/>
    </source>
</evidence>
<dbReference type="Pfam" id="PF14214">
    <property type="entry name" value="Helitron_like_N"/>
    <property type="match status" value="1"/>
</dbReference>
<dbReference type="PANTHER" id="PTHR10492">
    <property type="match status" value="1"/>
</dbReference>
<dbReference type="Gene3D" id="3.40.50.300">
    <property type="entry name" value="P-loop containing nucleotide triphosphate hydrolases"/>
    <property type="match status" value="1"/>
</dbReference>
<dbReference type="GO" id="GO:0005524">
    <property type="term" value="F:ATP binding"/>
    <property type="evidence" value="ECO:0007669"/>
    <property type="project" value="UniProtKB-KW"/>
</dbReference>
<organism evidence="6 7">
    <name type="scientific">Puccinia striiformis</name>
    <dbReference type="NCBI Taxonomy" id="27350"/>
    <lineage>
        <taxon>Eukaryota</taxon>
        <taxon>Fungi</taxon>
        <taxon>Dikarya</taxon>
        <taxon>Basidiomycota</taxon>
        <taxon>Pucciniomycotina</taxon>
        <taxon>Pucciniomycetes</taxon>
        <taxon>Pucciniales</taxon>
        <taxon>Pucciniaceae</taxon>
        <taxon>Puccinia</taxon>
    </lineage>
</organism>
<keyword evidence="1" id="KW-0234">DNA repair</keyword>
<keyword evidence="1" id="KW-0378">Hydrolase</keyword>
<dbReference type="InterPro" id="IPR025476">
    <property type="entry name" value="Helitron_helicase-like"/>
</dbReference>
<accession>A0A2S4WB99</accession>
<dbReference type="OrthoDB" id="2506889at2759"/>
<evidence type="ECO:0000259" key="3">
    <source>
        <dbReference type="Pfam" id="PF05970"/>
    </source>
</evidence>
<evidence type="ECO:0000256" key="1">
    <source>
        <dbReference type="RuleBase" id="RU363044"/>
    </source>
</evidence>
<feature type="region of interest" description="Disordered" evidence="2">
    <location>
        <begin position="165"/>
        <end position="246"/>
    </location>
</feature>
<dbReference type="Proteomes" id="UP000238274">
    <property type="component" value="Unassembled WGS sequence"/>
</dbReference>
<feature type="domain" description="DNA helicase Pif1-like 2B" evidence="5">
    <location>
        <begin position="1481"/>
        <end position="1526"/>
    </location>
</feature>
<feature type="domain" description="DNA helicase Pif1-like DEAD-box helicase" evidence="3">
    <location>
        <begin position="1167"/>
        <end position="1378"/>
    </location>
</feature>
<reference evidence="6 7" key="1">
    <citation type="submission" date="2017-12" db="EMBL/GenBank/DDBJ databases">
        <title>Gene loss provides genomic basis for host adaptation in cereal stripe rust fungi.</title>
        <authorList>
            <person name="Xia C."/>
        </authorList>
    </citation>
    <scope>NUCLEOTIDE SEQUENCE [LARGE SCALE GENOMIC DNA]</scope>
    <source>
        <strain evidence="6 7">93TX-2</strain>
    </source>
</reference>
<evidence type="ECO:0000313" key="6">
    <source>
        <dbReference type="EMBL" id="POW18977.1"/>
    </source>
</evidence>
<dbReference type="EC" id="5.6.2.3" evidence="1"/>
<dbReference type="EMBL" id="PKSM01000057">
    <property type="protein sequence ID" value="POW18977.1"/>
    <property type="molecule type" value="Genomic_DNA"/>
</dbReference>
<evidence type="ECO:0000259" key="5">
    <source>
        <dbReference type="Pfam" id="PF21530"/>
    </source>
</evidence>
<evidence type="ECO:0000259" key="4">
    <source>
        <dbReference type="Pfam" id="PF14214"/>
    </source>
</evidence>
<dbReference type="GO" id="GO:0006281">
    <property type="term" value="P:DNA repair"/>
    <property type="evidence" value="ECO:0007669"/>
    <property type="project" value="UniProtKB-KW"/>
</dbReference>
<feature type="compositionally biased region" description="Low complexity" evidence="2">
    <location>
        <begin position="177"/>
        <end position="202"/>
    </location>
</feature>
<dbReference type="InterPro" id="IPR027417">
    <property type="entry name" value="P-loop_NTPase"/>
</dbReference>
<dbReference type="GO" id="GO:0016887">
    <property type="term" value="F:ATP hydrolysis activity"/>
    <property type="evidence" value="ECO:0007669"/>
    <property type="project" value="RHEA"/>
</dbReference>
<keyword evidence="1" id="KW-0227">DNA damage</keyword>